<feature type="region of interest" description="Disordered" evidence="9">
    <location>
        <begin position="363"/>
        <end position="471"/>
    </location>
</feature>
<dbReference type="RefSeq" id="XP_062626513.1">
    <property type="nucleotide sequence ID" value="XM_062770529.1"/>
</dbReference>
<feature type="compositionally biased region" description="Basic and acidic residues" evidence="9">
    <location>
        <begin position="457"/>
        <end position="471"/>
    </location>
</feature>
<dbReference type="InterPro" id="IPR006311">
    <property type="entry name" value="TAT_signal"/>
</dbReference>
<evidence type="ECO:0000256" key="9">
    <source>
        <dbReference type="SAM" id="MobiDB-lite"/>
    </source>
</evidence>
<name>A0AAF0Y9I5_9TREE</name>
<comment type="pathway">
    <text evidence="3">tRNA modification; 5-methoxycarbonylmethyl-2-thiouridine-tRNA biosynthesis.</text>
</comment>
<keyword evidence="7" id="KW-0819">tRNA processing</keyword>
<evidence type="ECO:0000256" key="6">
    <source>
        <dbReference type="ARBA" id="ARBA00022490"/>
    </source>
</evidence>
<organism evidence="10 11">
    <name type="scientific">Vanrija pseudolonga</name>
    <dbReference type="NCBI Taxonomy" id="143232"/>
    <lineage>
        <taxon>Eukaryota</taxon>
        <taxon>Fungi</taxon>
        <taxon>Dikarya</taxon>
        <taxon>Basidiomycota</taxon>
        <taxon>Agaricomycotina</taxon>
        <taxon>Tremellomycetes</taxon>
        <taxon>Trichosporonales</taxon>
        <taxon>Trichosporonaceae</taxon>
        <taxon>Vanrija</taxon>
    </lineage>
</organism>
<dbReference type="EMBL" id="CP086716">
    <property type="protein sequence ID" value="WOO80481.1"/>
    <property type="molecule type" value="Genomic_DNA"/>
</dbReference>
<dbReference type="InterPro" id="IPR027417">
    <property type="entry name" value="P-loop_NTPase"/>
</dbReference>
<dbReference type="Gene3D" id="3.40.50.300">
    <property type="entry name" value="P-loop containing nucleotide triphosphate hydrolases"/>
    <property type="match status" value="1"/>
</dbReference>
<protein>
    <recommendedName>
        <fullName evidence="5">Elongator complex protein 4</fullName>
    </recommendedName>
</protein>
<evidence type="ECO:0000256" key="8">
    <source>
        <dbReference type="ARBA" id="ARBA00023242"/>
    </source>
</evidence>
<evidence type="ECO:0000256" key="7">
    <source>
        <dbReference type="ARBA" id="ARBA00022694"/>
    </source>
</evidence>
<keyword evidence="11" id="KW-1185">Reference proteome</keyword>
<dbReference type="Proteomes" id="UP000827549">
    <property type="component" value="Chromosome 3"/>
</dbReference>
<comment type="similarity">
    <text evidence="4">Belongs to the ELP4 family.</text>
</comment>
<dbReference type="GeneID" id="87807246"/>
<evidence type="ECO:0000256" key="5">
    <source>
        <dbReference type="ARBA" id="ARBA00020265"/>
    </source>
</evidence>
<feature type="compositionally biased region" description="Basic residues" evidence="9">
    <location>
        <begin position="437"/>
        <end position="456"/>
    </location>
</feature>
<evidence type="ECO:0000256" key="2">
    <source>
        <dbReference type="ARBA" id="ARBA00004496"/>
    </source>
</evidence>
<dbReference type="GO" id="GO:0008023">
    <property type="term" value="C:transcription elongation factor complex"/>
    <property type="evidence" value="ECO:0007669"/>
    <property type="project" value="TreeGrafter"/>
</dbReference>
<dbReference type="InterPro" id="IPR008728">
    <property type="entry name" value="Elongator_complex_protein_4"/>
</dbReference>
<dbReference type="PANTHER" id="PTHR12896:SF1">
    <property type="entry name" value="ELONGATOR COMPLEX PROTEIN 4"/>
    <property type="match status" value="1"/>
</dbReference>
<evidence type="ECO:0000313" key="11">
    <source>
        <dbReference type="Proteomes" id="UP000827549"/>
    </source>
</evidence>
<keyword evidence="8" id="KW-0539">Nucleus</keyword>
<accession>A0AAF0Y9I5</accession>
<gene>
    <name evidence="10" type="primary">elp4</name>
    <name evidence="10" type="ORF">LOC62_03G004005</name>
</gene>
<dbReference type="PROSITE" id="PS51318">
    <property type="entry name" value="TAT"/>
    <property type="match status" value="1"/>
</dbReference>
<evidence type="ECO:0000256" key="1">
    <source>
        <dbReference type="ARBA" id="ARBA00004123"/>
    </source>
</evidence>
<evidence type="ECO:0000313" key="10">
    <source>
        <dbReference type="EMBL" id="WOO80481.1"/>
    </source>
</evidence>
<dbReference type="Pfam" id="PF05625">
    <property type="entry name" value="PAXNEB"/>
    <property type="match status" value="1"/>
</dbReference>
<keyword evidence="6" id="KW-0963">Cytoplasm</keyword>
<dbReference type="AlphaFoldDB" id="A0AAF0Y9I5"/>
<dbReference type="GO" id="GO:0033588">
    <property type="term" value="C:elongator holoenzyme complex"/>
    <property type="evidence" value="ECO:0007669"/>
    <property type="project" value="InterPro"/>
</dbReference>
<reference evidence="10" key="1">
    <citation type="submission" date="2023-10" db="EMBL/GenBank/DDBJ databases">
        <authorList>
            <person name="Noh H."/>
        </authorList>
    </citation>
    <scope>NUCLEOTIDE SEQUENCE</scope>
    <source>
        <strain evidence="10">DUCC4014</strain>
    </source>
</reference>
<dbReference type="PANTHER" id="PTHR12896">
    <property type="entry name" value="PAX6 NEIGHBOR PROTEIN PAXNEB"/>
    <property type="match status" value="1"/>
</dbReference>
<evidence type="ECO:0000256" key="4">
    <source>
        <dbReference type="ARBA" id="ARBA00007573"/>
    </source>
</evidence>
<evidence type="ECO:0000256" key="3">
    <source>
        <dbReference type="ARBA" id="ARBA00005043"/>
    </source>
</evidence>
<comment type="subcellular location">
    <subcellularLocation>
        <location evidence="2">Cytoplasm</location>
    </subcellularLocation>
    <subcellularLocation>
        <location evidence="1">Nucleus</location>
    </subcellularLocation>
</comment>
<sequence length="471" mass="49111">MPSFTRRVPAQRAAAGAAGTAAASPTAATAAAQNLEGTRPSPSAPGLRLLPTGIGSLDDLLGGGLPLGNVLTLLSPDPHTAWARLVARHVAAQGAVSRQRIIVLAERGDARAFVDGLPWVEGRDDAGSESETEGGADDGRTRIAWRYDRMAKFQTTVGSSNLAANTTIPADVRAHLESKGQIVYVDLPAADTVSASIVALAAALDTPFDGVTRVAVPDLGGIEWGRLSSTDITRFLVSLRALLRPRAASAVVTLPPRLSQNSPDNTSPSEWVTSLAWSSDACITLAGFGTDPTLAPVFAPAHGLLTLHSFPTTHHLLAPTTRHSTLLGVGGGAGSGGAGENNLGFRLKRKRFVIETVHLGIEGGSSERRTEPPAVSGVVRPERTQAKVGVEVETDAAEPTPAPPPSSALPEPAAKPKKVRAKVRFGDEPEAAPQPHGHAHGHAHGHSHAGHGHSHSARVEIRHDRPDLYEF</sequence>
<dbReference type="GO" id="GO:0002098">
    <property type="term" value="P:tRNA wobble uridine modification"/>
    <property type="evidence" value="ECO:0007669"/>
    <property type="project" value="InterPro"/>
</dbReference>
<dbReference type="GO" id="GO:0005737">
    <property type="term" value="C:cytoplasm"/>
    <property type="evidence" value="ECO:0007669"/>
    <property type="project" value="UniProtKB-SubCell"/>
</dbReference>
<proteinExistence type="inferred from homology"/>